<dbReference type="Proteomes" id="UP001596380">
    <property type="component" value="Unassembled WGS sequence"/>
</dbReference>
<comment type="caution">
    <text evidence="1">The sequence shown here is derived from an EMBL/GenBank/DDBJ whole genome shotgun (WGS) entry which is preliminary data.</text>
</comment>
<evidence type="ECO:0000313" key="1">
    <source>
        <dbReference type="EMBL" id="MFC6880847.1"/>
    </source>
</evidence>
<sequence>MPIVASGTDVHYAITGNGPGLVHGTSLDAATNYGHLVEHFAGDRAVKAANPAGRQGERCREP</sequence>
<dbReference type="RefSeq" id="WP_175251203.1">
    <property type="nucleotide sequence ID" value="NZ_JBHSXE010000001.1"/>
</dbReference>
<evidence type="ECO:0000313" key="2">
    <source>
        <dbReference type="Proteomes" id="UP001596380"/>
    </source>
</evidence>
<name>A0ABW2CGD9_9ACTN</name>
<keyword evidence="2" id="KW-1185">Reference proteome</keyword>
<protein>
    <submittedName>
        <fullName evidence="1">Uncharacterized protein</fullName>
    </submittedName>
</protein>
<gene>
    <name evidence="1" type="ORF">ACFQKB_13855</name>
</gene>
<reference evidence="2" key="1">
    <citation type="journal article" date="2019" name="Int. J. Syst. Evol. Microbiol.">
        <title>The Global Catalogue of Microorganisms (GCM) 10K type strain sequencing project: providing services to taxonomists for standard genome sequencing and annotation.</title>
        <authorList>
            <consortium name="The Broad Institute Genomics Platform"/>
            <consortium name="The Broad Institute Genome Sequencing Center for Infectious Disease"/>
            <person name="Wu L."/>
            <person name="Ma J."/>
        </authorList>
    </citation>
    <scope>NUCLEOTIDE SEQUENCE [LARGE SCALE GENOMIC DNA]</scope>
    <source>
        <strain evidence="2">JCM 3369</strain>
    </source>
</reference>
<dbReference type="EMBL" id="JBHSXS010000006">
    <property type="protein sequence ID" value="MFC6880847.1"/>
    <property type="molecule type" value="Genomic_DNA"/>
</dbReference>
<organism evidence="1 2">
    <name type="scientific">Actinomadura yumaensis</name>
    <dbReference type="NCBI Taxonomy" id="111807"/>
    <lineage>
        <taxon>Bacteria</taxon>
        <taxon>Bacillati</taxon>
        <taxon>Actinomycetota</taxon>
        <taxon>Actinomycetes</taxon>
        <taxon>Streptosporangiales</taxon>
        <taxon>Thermomonosporaceae</taxon>
        <taxon>Actinomadura</taxon>
    </lineage>
</organism>
<proteinExistence type="predicted"/>
<accession>A0ABW2CGD9</accession>